<evidence type="ECO:0000313" key="3">
    <source>
        <dbReference type="EMBL" id="SHF18866.1"/>
    </source>
</evidence>
<evidence type="ECO:0000256" key="1">
    <source>
        <dbReference type="ARBA" id="ARBA00008005"/>
    </source>
</evidence>
<proteinExistence type="inferred from homology"/>
<evidence type="ECO:0000313" key="4">
    <source>
        <dbReference type="Proteomes" id="UP000184041"/>
    </source>
</evidence>
<dbReference type="Pfam" id="PF17482">
    <property type="entry name" value="Phage_sheath_1C"/>
    <property type="match status" value="1"/>
</dbReference>
<feature type="domain" description="Tail sheath protein C-terminal" evidence="2">
    <location>
        <begin position="483"/>
        <end position="587"/>
    </location>
</feature>
<reference evidence="3 4" key="1">
    <citation type="submission" date="2016-11" db="EMBL/GenBank/DDBJ databases">
        <authorList>
            <person name="Jaros S."/>
            <person name="Januszkiewicz K."/>
            <person name="Wedrychowicz H."/>
        </authorList>
    </citation>
    <scope>NUCLEOTIDE SEQUENCE [LARGE SCALE GENOMIC DNA]</scope>
    <source>
        <strain evidence="3 4">DSM 21986</strain>
    </source>
</reference>
<gene>
    <name evidence="3" type="ORF">SAMN05443144_10668</name>
</gene>
<sequence length="594" mass="63860">MADYKTPGVYIEEISKLPASVAPVATAIPAFVGYTSKMERDGETLDPNTPVRVTSLMEFETIFGGPFPEDFAVTVGDPPSGETNSTIEVEAESPGLSPYRLYYQLQMYFANGGGPCYIIPVGTYIETDPIPSNISESDLTSGLAACEEVDEITLLTVPEAILLDANGRKNINDAMLAQCNKLQDRFAVMEAFTDPAETPIDDGSNFRGDVGTSYLKYGAAYYPSLESTLSYYYEDSEVTVTDNRGGAGSGFFHDDSLDKLIDGSKTGEKATGSITIDNNSDIAGDTFLINGIDFKMEADPSTPVGLDEVEIGATTVGTAGNLETEINDRDIGVVATRAGGSDQIDLEAASAGNSGNTITLEYIDSGTGNAATLSGSVLTGGQSNIDRTLYSRIKAELDKQTVTLYPSGAVAGAYARVDRDRGVWKAPANISLNLVEKPSKLLTDDEQAPLNVDADTGKSINVIRNFYQKGTIVWGARTLAGNDNEWRYVPVRRLFIFIEESIQKATEPVIFEPNDANTWSKTKSMIENFLTGLWRDGALAGATPEEAFFVKVGLGKTMSSVDILEGRMIVEVGIAAVRPAEFIILKFSHKLQEA</sequence>
<dbReference type="PANTHER" id="PTHR35861:SF1">
    <property type="entry name" value="PHAGE TAIL SHEATH PROTEIN"/>
    <property type="match status" value="1"/>
</dbReference>
<comment type="similarity">
    <text evidence="1">Belongs to the myoviridae tail sheath protein family.</text>
</comment>
<keyword evidence="4" id="KW-1185">Reference proteome</keyword>
<dbReference type="InterPro" id="IPR052042">
    <property type="entry name" value="Tail_sheath_structural"/>
</dbReference>
<dbReference type="Gene3D" id="3.40.50.11780">
    <property type="match status" value="2"/>
</dbReference>
<dbReference type="InterPro" id="IPR020287">
    <property type="entry name" value="Tail_sheath_C"/>
</dbReference>
<dbReference type="AlphaFoldDB" id="A0A1M4ZMS4"/>
<dbReference type="STRING" id="1194090.SAMN05443144_10668"/>
<dbReference type="PANTHER" id="PTHR35861">
    <property type="match status" value="1"/>
</dbReference>
<protein>
    <recommendedName>
        <fullName evidence="2">Tail sheath protein C-terminal domain-containing protein</fullName>
    </recommendedName>
</protein>
<accession>A0A1M4ZMS4</accession>
<dbReference type="RefSeq" id="WP_073061415.1">
    <property type="nucleotide sequence ID" value="NZ_FQUS01000006.1"/>
</dbReference>
<evidence type="ECO:0000259" key="2">
    <source>
        <dbReference type="Pfam" id="PF17482"/>
    </source>
</evidence>
<name>A0A1M4ZMS4_9BACT</name>
<organism evidence="3 4">
    <name type="scientific">Fodinibius roseus</name>
    <dbReference type="NCBI Taxonomy" id="1194090"/>
    <lineage>
        <taxon>Bacteria</taxon>
        <taxon>Pseudomonadati</taxon>
        <taxon>Balneolota</taxon>
        <taxon>Balneolia</taxon>
        <taxon>Balneolales</taxon>
        <taxon>Balneolaceae</taxon>
        <taxon>Fodinibius</taxon>
    </lineage>
</organism>
<dbReference type="Proteomes" id="UP000184041">
    <property type="component" value="Unassembled WGS sequence"/>
</dbReference>
<dbReference type="EMBL" id="FQUS01000006">
    <property type="protein sequence ID" value="SHF18866.1"/>
    <property type="molecule type" value="Genomic_DNA"/>
</dbReference>